<dbReference type="AlphaFoldDB" id="A0A157SL49"/>
<dbReference type="Pfam" id="PF09684">
    <property type="entry name" value="Tail_P2_I"/>
    <property type="match status" value="1"/>
</dbReference>
<gene>
    <name evidence="1" type="ORF">SAMEA3906487_02291</name>
</gene>
<name>A0A157SL49_9BORD</name>
<dbReference type="GeneID" id="56590439"/>
<accession>A0A157SL49</accession>
<organism evidence="1 2">
    <name type="scientific">Bordetella trematum</name>
    <dbReference type="NCBI Taxonomy" id="123899"/>
    <lineage>
        <taxon>Bacteria</taxon>
        <taxon>Pseudomonadati</taxon>
        <taxon>Pseudomonadota</taxon>
        <taxon>Betaproteobacteria</taxon>
        <taxon>Burkholderiales</taxon>
        <taxon>Alcaligenaceae</taxon>
        <taxon>Bordetella</taxon>
    </lineage>
</organism>
<dbReference type="Proteomes" id="UP000076825">
    <property type="component" value="Chromosome 1"/>
</dbReference>
<dbReference type="RefSeq" id="WP_063491956.1">
    <property type="nucleotide sequence ID" value="NZ_CP016340.1"/>
</dbReference>
<dbReference type="STRING" id="123899.SAMEA3906487_02291"/>
<dbReference type="PATRIC" id="fig|123899.6.peg.2279"/>
<proteinExistence type="predicted"/>
<dbReference type="InterPro" id="IPR006521">
    <property type="entry name" value="Tail_protein_I"/>
</dbReference>
<evidence type="ECO:0000313" key="2">
    <source>
        <dbReference type="Proteomes" id="UP000076825"/>
    </source>
</evidence>
<protein>
    <submittedName>
        <fullName evidence="1">Bacteriophage P2-related tail formation protein</fullName>
    </submittedName>
</protein>
<sequence length="206" mass="23303">MAKKRALLPPSSTPLERNLAITGADIEDIPLPIRSIRQAAECPPDLLTWLAWERSVDRWDDAWPVEAKRKALRNSFFVHKRKGTIGALRRVVEPLGFLLNVTEWFQMQPEGRRGTFRLTIGVLDSGIDEAMYLELGRLIEDAKRLSQHLIGLAIAAEVRTQVNFGIASYDGDTLTVYPYIPETIETRVSLAYGLRDHTIDTMTVYP</sequence>
<dbReference type="EMBL" id="LT546645">
    <property type="protein sequence ID" value="SAI70616.1"/>
    <property type="molecule type" value="Genomic_DNA"/>
</dbReference>
<dbReference type="NCBIfam" id="TIGR01634">
    <property type="entry name" value="tail_P2_I"/>
    <property type="match status" value="1"/>
</dbReference>
<reference evidence="1 2" key="1">
    <citation type="submission" date="2016-04" db="EMBL/GenBank/DDBJ databases">
        <authorList>
            <consortium name="Pathogen Informatics"/>
        </authorList>
    </citation>
    <scope>NUCLEOTIDE SEQUENCE [LARGE SCALE GENOMIC DNA]</scope>
    <source>
        <strain evidence="1 2">H044680328</strain>
    </source>
</reference>
<dbReference type="OrthoDB" id="90759at2"/>
<dbReference type="KEGG" id="btrm:SAMEA390648702291"/>
<keyword evidence="2" id="KW-1185">Reference proteome</keyword>
<evidence type="ECO:0000313" key="1">
    <source>
        <dbReference type="EMBL" id="SAI70616.1"/>
    </source>
</evidence>